<evidence type="ECO:0000313" key="4">
    <source>
        <dbReference type="Proteomes" id="UP000000641"/>
    </source>
</evidence>
<dbReference type="InterPro" id="IPR007167">
    <property type="entry name" value="Fe-transptr_FeoA-like"/>
</dbReference>
<dbReference type="Pfam" id="PF04023">
    <property type="entry name" value="FeoA"/>
    <property type="match status" value="1"/>
</dbReference>
<feature type="domain" description="Ferrous iron transporter FeoA-like" evidence="2">
    <location>
        <begin position="7"/>
        <end position="77"/>
    </location>
</feature>
<dbReference type="PANTHER" id="PTHR43151:SF1">
    <property type="entry name" value="SSR2333 PROTEIN"/>
    <property type="match status" value="1"/>
</dbReference>
<dbReference type="HOGENOM" id="CLU_150646_6_3_2"/>
<gene>
    <name evidence="3" type="ordered locus">Tpen_0849</name>
</gene>
<keyword evidence="1" id="KW-0408">Iron</keyword>
<sequence>MASRGYVPLALVPPGSVVRLVEVQGGHGVLRRLFELGILPGVEFRVVFNGAGPTVIERNGARLALGRGIAMRLLVEVVQSG</sequence>
<dbReference type="EMBL" id="CP000505">
    <property type="protein sequence ID" value="ABL78250.1"/>
    <property type="molecule type" value="Genomic_DNA"/>
</dbReference>
<dbReference type="STRING" id="368408.Tpen_0849"/>
<dbReference type="EnsemblBacteria" id="ABL78250">
    <property type="protein sequence ID" value="ABL78250"/>
    <property type="gene ID" value="Tpen_0849"/>
</dbReference>
<dbReference type="SUPFAM" id="SSF50037">
    <property type="entry name" value="C-terminal domain of transcriptional repressors"/>
    <property type="match status" value="1"/>
</dbReference>
<dbReference type="Gene3D" id="2.30.30.90">
    <property type="match status" value="1"/>
</dbReference>
<name>A1RYH0_THEPD</name>
<dbReference type="InterPro" id="IPR053184">
    <property type="entry name" value="FeoA-like"/>
</dbReference>
<dbReference type="GeneID" id="4601974"/>
<organism evidence="3 4">
    <name type="scientific">Thermofilum pendens (strain DSM 2475 / Hrk 5)</name>
    <dbReference type="NCBI Taxonomy" id="368408"/>
    <lineage>
        <taxon>Archaea</taxon>
        <taxon>Thermoproteota</taxon>
        <taxon>Thermoprotei</taxon>
        <taxon>Thermofilales</taxon>
        <taxon>Thermofilaceae</taxon>
        <taxon>Thermofilum</taxon>
    </lineage>
</organism>
<evidence type="ECO:0000256" key="1">
    <source>
        <dbReference type="ARBA" id="ARBA00023004"/>
    </source>
</evidence>
<dbReference type="OrthoDB" id="105333at2157"/>
<dbReference type="KEGG" id="tpe:Tpen_0849"/>
<dbReference type="eggNOG" id="arCOG02102">
    <property type="taxonomic scope" value="Archaea"/>
</dbReference>
<proteinExistence type="predicted"/>
<accession>A1RYH0</accession>
<evidence type="ECO:0000259" key="2">
    <source>
        <dbReference type="SMART" id="SM00899"/>
    </source>
</evidence>
<dbReference type="AlphaFoldDB" id="A1RYH0"/>
<dbReference type="InterPro" id="IPR038157">
    <property type="entry name" value="FeoA_core_dom"/>
</dbReference>
<dbReference type="SMART" id="SM00899">
    <property type="entry name" value="FeoA"/>
    <property type="match status" value="1"/>
</dbReference>
<reference evidence="4" key="1">
    <citation type="journal article" date="2008" name="J. Bacteriol.">
        <title>Genome sequence of Thermofilum pendens reveals an exceptional loss of biosynthetic pathways without genome reduction.</title>
        <authorList>
            <person name="Anderson I."/>
            <person name="Rodriguez J."/>
            <person name="Susanti D."/>
            <person name="Porat I."/>
            <person name="Reich C."/>
            <person name="Ulrich L.E."/>
            <person name="Elkins J.G."/>
            <person name="Mavromatis K."/>
            <person name="Lykidis A."/>
            <person name="Kim E."/>
            <person name="Thompson L.S."/>
            <person name="Nolan M."/>
            <person name="Land M."/>
            <person name="Copeland A."/>
            <person name="Lapidus A."/>
            <person name="Lucas S."/>
            <person name="Detter C."/>
            <person name="Zhulin I.B."/>
            <person name="Olsen G.J."/>
            <person name="Whitman W."/>
            <person name="Mukhopadhyay B."/>
            <person name="Bristow J."/>
            <person name="Kyrpides N."/>
        </authorList>
    </citation>
    <scope>NUCLEOTIDE SEQUENCE [LARGE SCALE GENOMIC DNA]</scope>
    <source>
        <strain evidence="4">DSM 2475 / Hrk 5</strain>
    </source>
</reference>
<evidence type="ECO:0000313" key="3">
    <source>
        <dbReference type="EMBL" id="ABL78250.1"/>
    </source>
</evidence>
<dbReference type="PANTHER" id="PTHR43151">
    <property type="entry name" value="FEOA FAMILY PROTEIN"/>
    <property type="match status" value="1"/>
</dbReference>
<dbReference type="GO" id="GO:0046914">
    <property type="term" value="F:transition metal ion binding"/>
    <property type="evidence" value="ECO:0007669"/>
    <property type="project" value="InterPro"/>
</dbReference>
<dbReference type="Proteomes" id="UP000000641">
    <property type="component" value="Chromosome"/>
</dbReference>
<protein>
    <submittedName>
        <fullName evidence="3">FeoA family protein</fullName>
    </submittedName>
</protein>
<dbReference type="RefSeq" id="WP_011752515.1">
    <property type="nucleotide sequence ID" value="NC_008698.1"/>
</dbReference>
<dbReference type="InterPro" id="IPR008988">
    <property type="entry name" value="Transcriptional_repressor_C"/>
</dbReference>
<keyword evidence="4" id="KW-1185">Reference proteome</keyword>